<dbReference type="KEGG" id="mema:MMAB1_2735"/>
<name>A0A0X3BPF3_9EURY</name>
<protein>
    <submittedName>
        <fullName evidence="2">Uncharacterized protein</fullName>
    </submittedName>
</protein>
<dbReference type="EMBL" id="LT158599">
    <property type="protein sequence ID" value="CVK33948.1"/>
    <property type="molecule type" value="Genomic_DNA"/>
</dbReference>
<organism evidence="2 3">
    <name type="scientific">Methanoculleus bourgensis</name>
    <dbReference type="NCBI Taxonomy" id="83986"/>
    <lineage>
        <taxon>Archaea</taxon>
        <taxon>Methanobacteriati</taxon>
        <taxon>Methanobacteriota</taxon>
        <taxon>Stenosarchaea group</taxon>
        <taxon>Methanomicrobia</taxon>
        <taxon>Methanomicrobiales</taxon>
        <taxon>Methanomicrobiaceae</taxon>
        <taxon>Methanoculleus</taxon>
    </lineage>
</organism>
<proteinExistence type="predicted"/>
<sequence length="118" mass="12788">MREVACGSGKKEDGEGEDGRRGGLHPRALPGTRVNGYRHALPQPPRKRGRGDVEGSQVPPQGFRPAPRLRYPHRCTGEPGNTRAGAHLIGGERRNGVSSCIVFQDAEAQWAIKWGDIA</sequence>
<feature type="compositionally biased region" description="Basic and acidic residues" evidence="1">
    <location>
        <begin position="1"/>
        <end position="21"/>
    </location>
</feature>
<dbReference type="AlphaFoldDB" id="A0A0X3BPF3"/>
<evidence type="ECO:0000256" key="1">
    <source>
        <dbReference type="SAM" id="MobiDB-lite"/>
    </source>
</evidence>
<gene>
    <name evidence="2" type="ORF">MMAB1_2735</name>
</gene>
<dbReference type="Proteomes" id="UP000069850">
    <property type="component" value="Chromosome 1"/>
</dbReference>
<accession>A0A0X3BPF3</accession>
<feature type="region of interest" description="Disordered" evidence="1">
    <location>
        <begin position="1"/>
        <end position="86"/>
    </location>
</feature>
<reference evidence="2 3" key="1">
    <citation type="submission" date="2016-01" db="EMBL/GenBank/DDBJ databases">
        <authorList>
            <person name="Manzoor S."/>
        </authorList>
    </citation>
    <scope>NUCLEOTIDE SEQUENCE [LARGE SCALE GENOMIC DNA]</scope>
    <source>
        <strain evidence="2">Methanoculleus sp MAB1</strain>
    </source>
</reference>
<evidence type="ECO:0000313" key="2">
    <source>
        <dbReference type="EMBL" id="CVK33948.1"/>
    </source>
</evidence>
<evidence type="ECO:0000313" key="3">
    <source>
        <dbReference type="Proteomes" id="UP000069850"/>
    </source>
</evidence>